<dbReference type="InterPro" id="IPR005479">
    <property type="entry name" value="CPAse_ATP-bd"/>
</dbReference>
<dbReference type="Proteomes" id="UP000284605">
    <property type="component" value="Unassembled WGS sequence"/>
</dbReference>
<dbReference type="InterPro" id="IPR005482">
    <property type="entry name" value="Biotin_COase_C"/>
</dbReference>
<dbReference type="SUPFAM" id="SSF51246">
    <property type="entry name" value="Rudiment single hybrid motif"/>
    <property type="match status" value="1"/>
</dbReference>
<dbReference type="PROSITE" id="PS50975">
    <property type="entry name" value="ATP_GRASP"/>
    <property type="match status" value="1"/>
</dbReference>
<dbReference type="InterPro" id="IPR011764">
    <property type="entry name" value="Biotin_carboxylation_dom"/>
</dbReference>
<keyword evidence="9" id="KW-1185">Reference proteome</keyword>
<evidence type="ECO:0000256" key="2">
    <source>
        <dbReference type="ARBA" id="ARBA00022741"/>
    </source>
</evidence>
<dbReference type="PROSITE" id="PS00867">
    <property type="entry name" value="CPSASE_2"/>
    <property type="match status" value="1"/>
</dbReference>
<dbReference type="OrthoDB" id="9763189at2"/>
<accession>A0A418WHS2</accession>
<dbReference type="Pfam" id="PF00289">
    <property type="entry name" value="Biotin_carb_N"/>
    <property type="match status" value="1"/>
</dbReference>
<dbReference type="InterPro" id="IPR050856">
    <property type="entry name" value="Biotin_carboxylase_complex"/>
</dbReference>
<evidence type="ECO:0000313" key="8">
    <source>
        <dbReference type="EMBL" id="RJF89587.1"/>
    </source>
</evidence>
<dbReference type="Pfam" id="PF02785">
    <property type="entry name" value="Biotin_carb_C"/>
    <property type="match status" value="1"/>
</dbReference>
<feature type="domain" description="ATP-grasp" evidence="6">
    <location>
        <begin position="124"/>
        <end position="319"/>
    </location>
</feature>
<evidence type="ECO:0000259" key="6">
    <source>
        <dbReference type="PROSITE" id="PS50975"/>
    </source>
</evidence>
<evidence type="ECO:0000256" key="4">
    <source>
        <dbReference type="ARBA" id="ARBA00023267"/>
    </source>
</evidence>
<dbReference type="AlphaFoldDB" id="A0A418WHS2"/>
<evidence type="ECO:0000256" key="1">
    <source>
        <dbReference type="ARBA" id="ARBA00022598"/>
    </source>
</evidence>
<organism evidence="8 9">
    <name type="scientific">Oleomonas cavernae</name>
    <dbReference type="NCBI Taxonomy" id="2320859"/>
    <lineage>
        <taxon>Bacteria</taxon>
        <taxon>Pseudomonadati</taxon>
        <taxon>Pseudomonadota</taxon>
        <taxon>Alphaproteobacteria</taxon>
        <taxon>Acetobacterales</taxon>
        <taxon>Acetobacteraceae</taxon>
        <taxon>Oleomonas</taxon>
    </lineage>
</organism>
<feature type="domain" description="Biotin carboxylation" evidence="7">
    <location>
        <begin position="5"/>
        <end position="446"/>
    </location>
</feature>
<dbReference type="SUPFAM" id="SSF56059">
    <property type="entry name" value="Glutathione synthetase ATP-binding domain-like"/>
    <property type="match status" value="1"/>
</dbReference>
<keyword evidence="4" id="KW-0092">Biotin</keyword>
<dbReference type="InterPro" id="IPR011054">
    <property type="entry name" value="Rudment_hybrid_motif"/>
</dbReference>
<dbReference type="PANTHER" id="PTHR18866:SF33">
    <property type="entry name" value="METHYLCROTONOYL-COA CARBOXYLASE SUBUNIT ALPHA, MITOCHONDRIAL-RELATED"/>
    <property type="match status" value="1"/>
</dbReference>
<dbReference type="GO" id="GO:0016874">
    <property type="term" value="F:ligase activity"/>
    <property type="evidence" value="ECO:0007669"/>
    <property type="project" value="UniProtKB-KW"/>
</dbReference>
<dbReference type="InterPro" id="IPR011761">
    <property type="entry name" value="ATP-grasp"/>
</dbReference>
<sequence length="492" mass="52457">MPHFPFDTVLVANRGEIAARILRTVKRLGLKGAVVYHVADKGAPAIALADIAIEITGKTPVAAFLDGEQIIAAALKAGAGAVHPGYGFLSENAGFARAVAAAGIRFVGPEPAAIELMGDKVRARKFVADRGFPVAPSAIEDDDPASFVERARLVGTPLLIKPSAGGGGKGMRIVRDLGVLEEEIIRARSEGQRYFGDGRLYVERFVENPRHIEVQVMGDAHGTVIHLHERECSVQRRFQKIVEETPSPALTAQQRKQICETAAGIARAANYRNAGTVEFIYGAGEFFFLEMNTRLQVEHPVTEMITGLDLVEVQLRVAAGEKLDLAQDAVPSAGHAIELRLYAESPARGFVPTTGKVLALRLPQGVRVDSGITQGQSITTAFDPMLAKVIVHGATRAEAIAKGRAALRDLVLLGCETNAAFLDRLLADDAFAKGEVHTGTLDARPDIAAEPALTDDLKARLIAAAALSLRPVKDSADRIQPVHAAIGGWRSA</sequence>
<dbReference type="InterPro" id="IPR016185">
    <property type="entry name" value="PreATP-grasp_dom_sf"/>
</dbReference>
<keyword evidence="2 5" id="KW-0547">Nucleotide-binding</keyword>
<name>A0A418WHS2_9PROT</name>
<dbReference type="EMBL" id="QYUK01000011">
    <property type="protein sequence ID" value="RJF89587.1"/>
    <property type="molecule type" value="Genomic_DNA"/>
</dbReference>
<protein>
    <submittedName>
        <fullName evidence="8">Biotin carboxylase</fullName>
    </submittedName>
</protein>
<dbReference type="GO" id="GO:0005524">
    <property type="term" value="F:ATP binding"/>
    <property type="evidence" value="ECO:0007669"/>
    <property type="project" value="UniProtKB-UniRule"/>
</dbReference>
<dbReference type="PANTHER" id="PTHR18866">
    <property type="entry name" value="CARBOXYLASE:PYRUVATE/ACETYL-COA/PROPIONYL-COA CARBOXYLASE"/>
    <property type="match status" value="1"/>
</dbReference>
<dbReference type="Gene3D" id="3.30.470.20">
    <property type="entry name" value="ATP-grasp fold, B domain"/>
    <property type="match status" value="1"/>
</dbReference>
<evidence type="ECO:0000256" key="5">
    <source>
        <dbReference type="PROSITE-ProRule" id="PRU00409"/>
    </source>
</evidence>
<dbReference type="PROSITE" id="PS50979">
    <property type="entry name" value="BC"/>
    <property type="match status" value="1"/>
</dbReference>
<dbReference type="InterPro" id="IPR005481">
    <property type="entry name" value="BC-like_N"/>
</dbReference>
<keyword evidence="3 5" id="KW-0067">ATP-binding</keyword>
<dbReference type="SUPFAM" id="SSF52440">
    <property type="entry name" value="PreATP-grasp domain"/>
    <property type="match status" value="1"/>
</dbReference>
<evidence type="ECO:0000256" key="3">
    <source>
        <dbReference type="ARBA" id="ARBA00022840"/>
    </source>
</evidence>
<proteinExistence type="predicted"/>
<comment type="caution">
    <text evidence="8">The sequence shown here is derived from an EMBL/GenBank/DDBJ whole genome shotgun (WGS) entry which is preliminary data.</text>
</comment>
<evidence type="ECO:0000313" key="9">
    <source>
        <dbReference type="Proteomes" id="UP000284605"/>
    </source>
</evidence>
<dbReference type="RefSeq" id="WP_119781632.1">
    <property type="nucleotide sequence ID" value="NZ_QYUK01000011.1"/>
</dbReference>
<dbReference type="SMART" id="SM00878">
    <property type="entry name" value="Biotin_carb_C"/>
    <property type="match status" value="1"/>
</dbReference>
<dbReference type="Pfam" id="PF02786">
    <property type="entry name" value="CPSase_L_D2"/>
    <property type="match status" value="1"/>
</dbReference>
<gene>
    <name evidence="8" type="ORF">D3874_23610</name>
</gene>
<keyword evidence="1" id="KW-0436">Ligase</keyword>
<evidence type="ECO:0000259" key="7">
    <source>
        <dbReference type="PROSITE" id="PS50979"/>
    </source>
</evidence>
<reference evidence="8 9" key="1">
    <citation type="submission" date="2018-09" db="EMBL/GenBank/DDBJ databases">
        <authorList>
            <person name="Zhu H."/>
        </authorList>
    </citation>
    <scope>NUCLEOTIDE SEQUENCE [LARGE SCALE GENOMIC DNA]</scope>
    <source>
        <strain evidence="8 9">K1W22B-8</strain>
    </source>
</reference>
<dbReference type="GO" id="GO:0046872">
    <property type="term" value="F:metal ion binding"/>
    <property type="evidence" value="ECO:0007669"/>
    <property type="project" value="InterPro"/>
</dbReference>